<sequence length="114" mass="12946">MKKFLLSIVFISFSIAISAQESNSNKKIEENTITKELPSINSDVSIQTNNTTKETKNLDKVCYGETSKVAFYEVLISKNGFDINLKNSTDLVIKNTEEIISRKIEEVLYSEEEE</sequence>
<feature type="signal peptide" evidence="1">
    <location>
        <begin position="1"/>
        <end position="19"/>
    </location>
</feature>
<dbReference type="OrthoDB" id="1163628at2"/>
<dbReference type="RefSeq" id="WP_091407844.1">
    <property type="nucleotide sequence ID" value="NZ_FOAB01000003.1"/>
</dbReference>
<evidence type="ECO:0000313" key="3">
    <source>
        <dbReference type="Proteomes" id="UP000198521"/>
    </source>
</evidence>
<dbReference type="AlphaFoldDB" id="A0A1H7N3G6"/>
<dbReference type="EMBL" id="FOAB01000003">
    <property type="protein sequence ID" value="SEL18030.1"/>
    <property type="molecule type" value="Genomic_DNA"/>
</dbReference>
<proteinExistence type="predicted"/>
<keyword evidence="3" id="KW-1185">Reference proteome</keyword>
<evidence type="ECO:0000256" key="1">
    <source>
        <dbReference type="SAM" id="SignalP"/>
    </source>
</evidence>
<evidence type="ECO:0000313" key="2">
    <source>
        <dbReference type="EMBL" id="SEL18030.1"/>
    </source>
</evidence>
<reference evidence="3" key="1">
    <citation type="submission" date="2016-10" db="EMBL/GenBank/DDBJ databases">
        <authorList>
            <person name="Varghese N."/>
            <person name="Submissions S."/>
        </authorList>
    </citation>
    <scope>NUCLEOTIDE SEQUENCE [LARGE SCALE GENOMIC DNA]</scope>
    <source>
        <strain evidence="3">DSM 25232 / NCIMB 14723 / 92V</strain>
    </source>
</reference>
<dbReference type="Proteomes" id="UP000198521">
    <property type="component" value="Unassembled WGS sequence"/>
</dbReference>
<name>A0A1H7N3G6_AQUAM</name>
<protein>
    <submittedName>
        <fullName evidence="2">Uncharacterized protein</fullName>
    </submittedName>
</protein>
<accession>A0A1H7N3G6</accession>
<feature type="chain" id="PRO_5011616790" evidence="1">
    <location>
        <begin position="20"/>
        <end position="114"/>
    </location>
</feature>
<keyword evidence="1" id="KW-0732">Signal</keyword>
<gene>
    <name evidence="2" type="ORF">SAMN04487910_1950</name>
</gene>
<organism evidence="2 3">
    <name type="scientific">Aquimarina amphilecti</name>
    <dbReference type="NCBI Taxonomy" id="1038014"/>
    <lineage>
        <taxon>Bacteria</taxon>
        <taxon>Pseudomonadati</taxon>
        <taxon>Bacteroidota</taxon>
        <taxon>Flavobacteriia</taxon>
        <taxon>Flavobacteriales</taxon>
        <taxon>Flavobacteriaceae</taxon>
        <taxon>Aquimarina</taxon>
    </lineage>
</organism>